<evidence type="ECO:0000256" key="1">
    <source>
        <dbReference type="SAM" id="Phobius"/>
    </source>
</evidence>
<reference evidence="2" key="1">
    <citation type="submission" date="2021-06" db="EMBL/GenBank/DDBJ databases">
        <title>Parelaphostrongylus tenuis whole genome reference sequence.</title>
        <authorList>
            <person name="Garwood T.J."/>
            <person name="Larsen P.A."/>
            <person name="Fountain-Jones N.M."/>
            <person name="Garbe J.R."/>
            <person name="Macchietto M.G."/>
            <person name="Kania S.A."/>
            <person name="Gerhold R.W."/>
            <person name="Richards J.E."/>
            <person name="Wolf T.M."/>
        </authorList>
    </citation>
    <scope>NUCLEOTIDE SEQUENCE</scope>
    <source>
        <strain evidence="2">MNPRO001-30</strain>
        <tissue evidence="2">Meninges</tissue>
    </source>
</reference>
<accession>A0AAD5RDL1</accession>
<proteinExistence type="predicted"/>
<keyword evidence="3" id="KW-1185">Reference proteome</keyword>
<sequence>MVKILDLIPIASAPHQRVPFLFIQWLLTSRCIICPVVTSLIFASGFQILSWIHVMRFTQRSSNFLSKETLPFDLMELQEKLSHRLFSCTACVSNTGHNGVFSSRISPAKRASCFACFVDKLRVVDVQ</sequence>
<protein>
    <submittedName>
        <fullName evidence="2">Uncharacterized protein</fullName>
    </submittedName>
</protein>
<comment type="caution">
    <text evidence="2">The sequence shown here is derived from an EMBL/GenBank/DDBJ whole genome shotgun (WGS) entry which is preliminary data.</text>
</comment>
<gene>
    <name evidence="2" type="ORF">KIN20_038466</name>
</gene>
<dbReference type="EMBL" id="JAHQIW010007406">
    <property type="protein sequence ID" value="KAJ1374175.1"/>
    <property type="molecule type" value="Genomic_DNA"/>
</dbReference>
<name>A0AAD5RDL1_PARTN</name>
<dbReference type="Proteomes" id="UP001196413">
    <property type="component" value="Unassembled WGS sequence"/>
</dbReference>
<evidence type="ECO:0000313" key="3">
    <source>
        <dbReference type="Proteomes" id="UP001196413"/>
    </source>
</evidence>
<keyword evidence="1" id="KW-0812">Transmembrane</keyword>
<keyword evidence="1" id="KW-1133">Transmembrane helix</keyword>
<dbReference type="AlphaFoldDB" id="A0AAD5RDL1"/>
<organism evidence="2 3">
    <name type="scientific">Parelaphostrongylus tenuis</name>
    <name type="common">Meningeal worm</name>
    <dbReference type="NCBI Taxonomy" id="148309"/>
    <lineage>
        <taxon>Eukaryota</taxon>
        <taxon>Metazoa</taxon>
        <taxon>Ecdysozoa</taxon>
        <taxon>Nematoda</taxon>
        <taxon>Chromadorea</taxon>
        <taxon>Rhabditida</taxon>
        <taxon>Rhabditina</taxon>
        <taxon>Rhabditomorpha</taxon>
        <taxon>Strongyloidea</taxon>
        <taxon>Metastrongylidae</taxon>
        <taxon>Parelaphostrongylus</taxon>
    </lineage>
</organism>
<feature type="transmembrane region" description="Helical" evidence="1">
    <location>
        <begin position="27"/>
        <end position="52"/>
    </location>
</feature>
<evidence type="ECO:0000313" key="2">
    <source>
        <dbReference type="EMBL" id="KAJ1374175.1"/>
    </source>
</evidence>
<keyword evidence="1" id="KW-0472">Membrane</keyword>